<keyword evidence="3 6" id="KW-0731">Sigma factor</keyword>
<keyword evidence="11" id="KW-1185">Reference proteome</keyword>
<comment type="similarity">
    <text evidence="1 6">Belongs to the sigma-70 factor family. ECF subfamily.</text>
</comment>
<evidence type="ECO:0000256" key="7">
    <source>
        <dbReference type="SAM" id="MobiDB-lite"/>
    </source>
</evidence>
<dbReference type="Proteomes" id="UP000197361">
    <property type="component" value="Unassembled WGS sequence"/>
</dbReference>
<dbReference type="InterPro" id="IPR013324">
    <property type="entry name" value="RNA_pol_sigma_r3/r4-like"/>
</dbReference>
<dbReference type="GO" id="GO:0016987">
    <property type="term" value="F:sigma factor activity"/>
    <property type="evidence" value="ECO:0007669"/>
    <property type="project" value="UniProtKB-KW"/>
</dbReference>
<feature type="compositionally biased region" description="Low complexity" evidence="7">
    <location>
        <begin position="15"/>
        <end position="40"/>
    </location>
</feature>
<dbReference type="InterPro" id="IPR039425">
    <property type="entry name" value="RNA_pol_sigma-70-like"/>
</dbReference>
<dbReference type="GO" id="GO:0006352">
    <property type="term" value="P:DNA-templated transcription initiation"/>
    <property type="evidence" value="ECO:0007669"/>
    <property type="project" value="InterPro"/>
</dbReference>
<evidence type="ECO:0000313" key="11">
    <source>
        <dbReference type="Proteomes" id="UP000197361"/>
    </source>
</evidence>
<proteinExistence type="inferred from homology"/>
<dbReference type="InterPro" id="IPR014284">
    <property type="entry name" value="RNA_pol_sigma-70_dom"/>
</dbReference>
<keyword evidence="5 6" id="KW-0804">Transcription</keyword>
<sequence>MNRSSAPLRVRHSSRSLSASPCSSAAASRAPRLPRSAPLRDGGSADEDWALNQRVAGGDRAAFQLLVLRHEGRLRAFLARAAGCDADDLAQEAFVRAWQRADDYRGQGSYAAWIMGIGWRLFLDQRRTARRREGLAGRDDDAPTSTDPRGASDAAIDADRLLAVLSPQERAALTLCFGHGWSHGEAAEIMGVPLGTLKSLVLRGRAKAQKMIGEGADA</sequence>
<dbReference type="Gene3D" id="1.10.10.10">
    <property type="entry name" value="Winged helix-like DNA-binding domain superfamily/Winged helix DNA-binding domain"/>
    <property type="match status" value="1"/>
</dbReference>
<dbReference type="InterPro" id="IPR013249">
    <property type="entry name" value="RNA_pol_sigma70_r4_t2"/>
</dbReference>
<comment type="caution">
    <text evidence="10">The sequence shown here is derived from an EMBL/GenBank/DDBJ whole genome shotgun (WGS) entry which is preliminary data.</text>
</comment>
<dbReference type="Gene3D" id="1.10.1740.10">
    <property type="match status" value="1"/>
</dbReference>
<dbReference type="InterPro" id="IPR007627">
    <property type="entry name" value="RNA_pol_sigma70_r2"/>
</dbReference>
<evidence type="ECO:0000256" key="3">
    <source>
        <dbReference type="ARBA" id="ARBA00023082"/>
    </source>
</evidence>
<feature type="region of interest" description="Disordered" evidence="7">
    <location>
        <begin position="132"/>
        <end position="152"/>
    </location>
</feature>
<evidence type="ECO:0000256" key="5">
    <source>
        <dbReference type="ARBA" id="ARBA00023163"/>
    </source>
</evidence>
<evidence type="ECO:0000313" key="10">
    <source>
        <dbReference type="EMBL" id="OWQ94859.1"/>
    </source>
</evidence>
<evidence type="ECO:0000256" key="1">
    <source>
        <dbReference type="ARBA" id="ARBA00010641"/>
    </source>
</evidence>
<name>A0A246JQB0_9SPHN</name>
<reference evidence="10 11" key="1">
    <citation type="journal article" date="2010" name="Int. J. Syst. Evol. Microbiol.">
        <title>Sphingopyxis bauzanensis sp. nov., a psychrophilic bacterium isolated from soil.</title>
        <authorList>
            <person name="Zhang D.C."/>
            <person name="Liu H.C."/>
            <person name="Xin Y.H."/>
            <person name="Zhou Y.G."/>
            <person name="Schinner F."/>
            <person name="Margesin R."/>
        </authorList>
    </citation>
    <scope>NUCLEOTIDE SEQUENCE [LARGE SCALE GENOMIC DNA]</scope>
    <source>
        <strain evidence="10 11">DSM 22271</strain>
    </source>
</reference>
<organism evidence="10 11">
    <name type="scientific">Sphingopyxis bauzanensis</name>
    <dbReference type="NCBI Taxonomy" id="651663"/>
    <lineage>
        <taxon>Bacteria</taxon>
        <taxon>Pseudomonadati</taxon>
        <taxon>Pseudomonadota</taxon>
        <taxon>Alphaproteobacteria</taxon>
        <taxon>Sphingomonadales</taxon>
        <taxon>Sphingomonadaceae</taxon>
        <taxon>Sphingopyxis</taxon>
    </lineage>
</organism>
<feature type="domain" description="RNA polymerase sigma factor 70 region 4 type 2" evidence="9">
    <location>
        <begin position="159"/>
        <end position="207"/>
    </location>
</feature>
<evidence type="ECO:0000256" key="4">
    <source>
        <dbReference type="ARBA" id="ARBA00023125"/>
    </source>
</evidence>
<keyword evidence="4 6" id="KW-0238">DNA-binding</keyword>
<gene>
    <name evidence="10" type="ORF">CDQ92_17585</name>
</gene>
<evidence type="ECO:0000259" key="8">
    <source>
        <dbReference type="Pfam" id="PF04542"/>
    </source>
</evidence>
<dbReference type="NCBIfam" id="TIGR02937">
    <property type="entry name" value="sigma70-ECF"/>
    <property type="match status" value="1"/>
</dbReference>
<accession>A0A246JQB0</accession>
<dbReference type="Pfam" id="PF08281">
    <property type="entry name" value="Sigma70_r4_2"/>
    <property type="match status" value="1"/>
</dbReference>
<evidence type="ECO:0000256" key="6">
    <source>
        <dbReference type="RuleBase" id="RU000716"/>
    </source>
</evidence>
<keyword evidence="2 6" id="KW-0805">Transcription regulation</keyword>
<dbReference type="PROSITE" id="PS01063">
    <property type="entry name" value="SIGMA70_ECF"/>
    <property type="match status" value="1"/>
</dbReference>
<dbReference type="InterPro" id="IPR036388">
    <property type="entry name" value="WH-like_DNA-bd_sf"/>
</dbReference>
<dbReference type="EMBL" id="NISK01000004">
    <property type="protein sequence ID" value="OWQ94859.1"/>
    <property type="molecule type" value="Genomic_DNA"/>
</dbReference>
<evidence type="ECO:0000256" key="2">
    <source>
        <dbReference type="ARBA" id="ARBA00023015"/>
    </source>
</evidence>
<dbReference type="GO" id="GO:0003677">
    <property type="term" value="F:DNA binding"/>
    <property type="evidence" value="ECO:0007669"/>
    <property type="project" value="UniProtKB-KW"/>
</dbReference>
<dbReference type="CDD" id="cd06171">
    <property type="entry name" value="Sigma70_r4"/>
    <property type="match status" value="1"/>
</dbReference>
<dbReference type="InterPro" id="IPR000838">
    <property type="entry name" value="RNA_pol_sigma70_ECF_CS"/>
</dbReference>
<feature type="domain" description="RNA polymerase sigma-70 region 2" evidence="8">
    <location>
        <begin position="66"/>
        <end position="132"/>
    </location>
</feature>
<dbReference type="PANTHER" id="PTHR43133:SF46">
    <property type="entry name" value="RNA POLYMERASE SIGMA-70 FACTOR ECF SUBFAMILY"/>
    <property type="match status" value="1"/>
</dbReference>
<dbReference type="AlphaFoldDB" id="A0A246JQB0"/>
<evidence type="ECO:0000259" key="9">
    <source>
        <dbReference type="Pfam" id="PF08281"/>
    </source>
</evidence>
<dbReference type="Pfam" id="PF04542">
    <property type="entry name" value="Sigma70_r2"/>
    <property type="match status" value="1"/>
</dbReference>
<feature type="compositionally biased region" description="Basic and acidic residues" evidence="7">
    <location>
        <begin position="132"/>
        <end position="141"/>
    </location>
</feature>
<dbReference type="SUPFAM" id="SSF88659">
    <property type="entry name" value="Sigma3 and sigma4 domains of RNA polymerase sigma factors"/>
    <property type="match status" value="1"/>
</dbReference>
<dbReference type="InterPro" id="IPR013325">
    <property type="entry name" value="RNA_pol_sigma_r2"/>
</dbReference>
<protein>
    <recommendedName>
        <fullName evidence="6">RNA polymerase sigma factor</fullName>
    </recommendedName>
</protein>
<feature type="region of interest" description="Disordered" evidence="7">
    <location>
        <begin position="1"/>
        <end position="45"/>
    </location>
</feature>
<dbReference type="PANTHER" id="PTHR43133">
    <property type="entry name" value="RNA POLYMERASE ECF-TYPE SIGMA FACTO"/>
    <property type="match status" value="1"/>
</dbReference>
<dbReference type="SUPFAM" id="SSF88946">
    <property type="entry name" value="Sigma2 domain of RNA polymerase sigma factors"/>
    <property type="match status" value="1"/>
</dbReference>